<dbReference type="InterPro" id="IPR029062">
    <property type="entry name" value="Class_I_gatase-like"/>
</dbReference>
<evidence type="ECO:0000313" key="2">
    <source>
        <dbReference type="EMBL" id="WBP84829.1"/>
    </source>
</evidence>
<accession>A0ABY7PWN6</accession>
<dbReference type="SUPFAM" id="SSF52317">
    <property type="entry name" value="Class I glutamine amidotransferase-like"/>
    <property type="match status" value="1"/>
</dbReference>
<dbReference type="Gene3D" id="1.10.10.60">
    <property type="entry name" value="Homeodomain-like"/>
    <property type="match status" value="1"/>
</dbReference>
<proteinExistence type="predicted"/>
<keyword evidence="3" id="KW-1185">Reference proteome</keyword>
<evidence type="ECO:0000313" key="3">
    <source>
        <dbReference type="Proteomes" id="UP001212821"/>
    </source>
</evidence>
<name>A0ABY7PWN6_9ACTN</name>
<gene>
    <name evidence="2" type="ORF">O1G21_02505</name>
</gene>
<dbReference type="Pfam" id="PF01965">
    <property type="entry name" value="DJ-1_PfpI"/>
    <property type="match status" value="1"/>
</dbReference>
<dbReference type="Gene3D" id="3.40.50.880">
    <property type="match status" value="1"/>
</dbReference>
<dbReference type="InterPro" id="IPR018060">
    <property type="entry name" value="HTH_AraC"/>
</dbReference>
<dbReference type="RefSeq" id="WP_270140346.1">
    <property type="nucleotide sequence ID" value="NZ_CP115450.1"/>
</dbReference>
<dbReference type="EMBL" id="CP115450">
    <property type="protein sequence ID" value="WBP84829.1"/>
    <property type="molecule type" value="Genomic_DNA"/>
</dbReference>
<dbReference type="Proteomes" id="UP001212821">
    <property type="component" value="Chromosome"/>
</dbReference>
<dbReference type="PANTHER" id="PTHR43130:SF11">
    <property type="entry name" value="TRANSCRIPTIONAL REGULATORY PROTEIN"/>
    <property type="match status" value="1"/>
</dbReference>
<organism evidence="2 3">
    <name type="scientific">Kitasatospora cathayae</name>
    <dbReference type="NCBI Taxonomy" id="3004092"/>
    <lineage>
        <taxon>Bacteria</taxon>
        <taxon>Bacillati</taxon>
        <taxon>Actinomycetota</taxon>
        <taxon>Actinomycetes</taxon>
        <taxon>Kitasatosporales</taxon>
        <taxon>Streptomycetaceae</taxon>
        <taxon>Kitasatospora</taxon>
    </lineage>
</organism>
<sequence>MRIGMAVVDGVFDSGLSAIMDVLGTANSLSTRDGGAPPFSVTVIGAGPQVRTGNGLSLTTVPVGELPHGTDLLLMPAVGFQAPDRVVAAVREPANAWLLELAAACATAGTPLAAACSGAFFLAESGALERRRVTTSWWLGPAFRARYPAVVLEDSRTLVQDGPVTTAGAAFAHIDLALWVVQRHSPALADLVARYLLIGDRPSQAAFALPTQLAQADPLMAAFERWARTHLADPPPLAEAARTLGVSQRTLQRTAQTVLGRSPLEFIQDIRLDEATFLLRTTTLSAEAIAGRVGYRNVSTLRELVRRRRGSSLETLRRGGVDAPAQDATPS</sequence>
<dbReference type="SMART" id="SM00342">
    <property type="entry name" value="HTH_ARAC"/>
    <property type="match status" value="1"/>
</dbReference>
<dbReference type="PROSITE" id="PS01124">
    <property type="entry name" value="HTH_ARAC_FAMILY_2"/>
    <property type="match status" value="1"/>
</dbReference>
<dbReference type="InterPro" id="IPR052158">
    <property type="entry name" value="INH-QAR"/>
</dbReference>
<feature type="domain" description="HTH araC/xylS-type" evidence="1">
    <location>
        <begin position="221"/>
        <end position="319"/>
    </location>
</feature>
<evidence type="ECO:0000259" key="1">
    <source>
        <dbReference type="PROSITE" id="PS01124"/>
    </source>
</evidence>
<reference evidence="3" key="1">
    <citation type="submission" date="2022-12" db="EMBL/GenBank/DDBJ databases">
        <authorList>
            <person name="Mo P."/>
        </authorList>
    </citation>
    <scope>NUCLEOTIDE SEQUENCE [LARGE SCALE GENOMIC DNA]</scope>
    <source>
        <strain evidence="3">HUAS 3-15</strain>
    </source>
</reference>
<dbReference type="InterPro" id="IPR002818">
    <property type="entry name" value="DJ-1/PfpI"/>
</dbReference>
<dbReference type="Pfam" id="PF12833">
    <property type="entry name" value="HTH_18"/>
    <property type="match status" value="1"/>
</dbReference>
<dbReference type="PANTHER" id="PTHR43130">
    <property type="entry name" value="ARAC-FAMILY TRANSCRIPTIONAL REGULATOR"/>
    <property type="match status" value="1"/>
</dbReference>
<protein>
    <submittedName>
        <fullName evidence="2">Helix-turn-helix domain-containing protein</fullName>
    </submittedName>
</protein>